<dbReference type="EMBL" id="MOHC01000026">
    <property type="protein sequence ID" value="OJN36705.1"/>
    <property type="molecule type" value="Genomic_DNA"/>
</dbReference>
<feature type="domain" description="HTH araC/xylS-type" evidence="4">
    <location>
        <begin position="138"/>
        <end position="234"/>
    </location>
</feature>
<dbReference type="PANTHER" id="PTHR47894:SF4">
    <property type="entry name" value="HTH-TYPE TRANSCRIPTIONAL REGULATOR GADX"/>
    <property type="match status" value="1"/>
</dbReference>
<accession>A0A1M0IQ16</accession>
<evidence type="ECO:0000313" key="5">
    <source>
        <dbReference type="EMBL" id="OJN36705.1"/>
    </source>
</evidence>
<dbReference type="EMBL" id="MOKI01000029">
    <property type="protein sequence ID" value="OJR54252.1"/>
    <property type="molecule type" value="Genomic_DNA"/>
</dbReference>
<protein>
    <submittedName>
        <fullName evidence="6">AraC family transcriptional regulator</fullName>
    </submittedName>
</protein>
<evidence type="ECO:0000256" key="1">
    <source>
        <dbReference type="ARBA" id="ARBA00023015"/>
    </source>
</evidence>
<dbReference type="GO" id="GO:0003700">
    <property type="term" value="F:DNA-binding transcription factor activity"/>
    <property type="evidence" value="ECO:0007669"/>
    <property type="project" value="InterPro"/>
</dbReference>
<keyword evidence="1" id="KW-0805">Transcription regulation</keyword>
<proteinExistence type="predicted"/>
<dbReference type="Pfam" id="PF12833">
    <property type="entry name" value="HTH_18"/>
    <property type="match status" value="1"/>
</dbReference>
<keyword evidence="2" id="KW-0238">DNA-binding</keyword>
<gene>
    <name evidence="5" type="ORF">BK300_15185</name>
    <name evidence="6" type="ORF">BK383_14405</name>
</gene>
<dbReference type="PANTHER" id="PTHR47894">
    <property type="entry name" value="HTH-TYPE TRANSCRIPTIONAL REGULATOR GADX"/>
    <property type="match status" value="1"/>
</dbReference>
<dbReference type="InterPro" id="IPR018060">
    <property type="entry name" value="HTH_AraC"/>
</dbReference>
<reference evidence="7 8" key="1">
    <citation type="submission" date="2016-10" db="EMBL/GenBank/DDBJ databases">
        <title>Comprehensive resistome analysis reveals the prevalence of NDM and MCR-1 in Chinese poultry production.</title>
        <authorList>
            <person name="Wang Y."/>
            <person name="Zhang R."/>
            <person name="Li J."/>
            <person name="Wu Z."/>
            <person name="Wenjuan Y."/>
            <person name="Schwarz S."/>
            <person name="Tyrrell J."/>
            <person name="Zheng Y."/>
            <person name="Wang S."/>
            <person name="Shen Z."/>
            <person name="Liu Z."/>
            <person name="Lei L."/>
            <person name="Li M."/>
            <person name="Zhang Q."/>
            <person name="Wu C."/>
            <person name="Zhang Q."/>
            <person name="Wu Y."/>
            <person name="Walsh T."/>
            <person name="Shen J."/>
        </authorList>
    </citation>
    <scope>NUCLEOTIDE SEQUENCE [LARGE SCALE GENOMIC DNA]</scope>
    <source>
        <strain evidence="6 8">570</strain>
        <strain evidence="5 7">574</strain>
    </source>
</reference>
<evidence type="ECO:0000256" key="3">
    <source>
        <dbReference type="ARBA" id="ARBA00023163"/>
    </source>
</evidence>
<dbReference type="RefSeq" id="WP_064764482.1">
    <property type="nucleotide sequence ID" value="NZ_AP027815.1"/>
</dbReference>
<evidence type="ECO:0000313" key="6">
    <source>
        <dbReference type="EMBL" id="OJR54252.1"/>
    </source>
</evidence>
<dbReference type="Proteomes" id="UP000184077">
    <property type="component" value="Unassembled WGS sequence"/>
</dbReference>
<keyword evidence="3" id="KW-0804">Transcription</keyword>
<dbReference type="InterPro" id="IPR009057">
    <property type="entry name" value="Homeodomain-like_sf"/>
</dbReference>
<dbReference type="PROSITE" id="PS00041">
    <property type="entry name" value="HTH_ARAC_FAMILY_1"/>
    <property type="match status" value="1"/>
</dbReference>
<dbReference type="GO" id="GO:0005829">
    <property type="term" value="C:cytosol"/>
    <property type="evidence" value="ECO:0007669"/>
    <property type="project" value="TreeGrafter"/>
</dbReference>
<dbReference type="Gene3D" id="1.10.10.60">
    <property type="entry name" value="Homeodomain-like"/>
    <property type="match status" value="1"/>
</dbReference>
<dbReference type="SMART" id="SM00342">
    <property type="entry name" value="HTH_ARAC"/>
    <property type="match status" value="1"/>
</dbReference>
<dbReference type="AlphaFoldDB" id="A0A1M0IQ16"/>
<evidence type="ECO:0000313" key="7">
    <source>
        <dbReference type="Proteomes" id="UP000184077"/>
    </source>
</evidence>
<dbReference type="Proteomes" id="UP000184277">
    <property type="component" value="Unassembled WGS sequence"/>
</dbReference>
<evidence type="ECO:0000259" key="4">
    <source>
        <dbReference type="PROSITE" id="PS01124"/>
    </source>
</evidence>
<dbReference type="SUPFAM" id="SSF46689">
    <property type="entry name" value="Homeodomain-like"/>
    <property type="match status" value="1"/>
</dbReference>
<dbReference type="GO" id="GO:0000976">
    <property type="term" value="F:transcription cis-regulatory region binding"/>
    <property type="evidence" value="ECO:0007669"/>
    <property type="project" value="TreeGrafter"/>
</dbReference>
<comment type="caution">
    <text evidence="6">The sequence shown here is derived from an EMBL/GenBank/DDBJ whole genome shotgun (WGS) entry which is preliminary data.</text>
</comment>
<name>A0A1M0IQ16_ECOLX</name>
<sequence>MIFVCSVVLAGRAFTLQFAGKMLSLSAGDVLLIDDADREDFQPHAEHITEVRLDENIIRRYLESCGGNREADNTVSSGFIRVAFAHPALLRDVMHHLNSGGFVHPGFSEQMFFSCIAVFASKKGFLPLLLGGMLSVAGRVRHIICTDLSRQWKLRDVSSRLYMSESQLKKKLKEEGCSFTGVLLDVRMGYARRLLQARLPVNRVAAQCGYVSTSYFICVFRECFGVTPHRMLALQEHGQHKSEC</sequence>
<evidence type="ECO:0000256" key="2">
    <source>
        <dbReference type="ARBA" id="ARBA00023125"/>
    </source>
</evidence>
<organism evidence="6 8">
    <name type="scientific">Escherichia coli</name>
    <dbReference type="NCBI Taxonomy" id="562"/>
    <lineage>
        <taxon>Bacteria</taxon>
        <taxon>Pseudomonadati</taxon>
        <taxon>Pseudomonadota</taxon>
        <taxon>Gammaproteobacteria</taxon>
        <taxon>Enterobacterales</taxon>
        <taxon>Enterobacteriaceae</taxon>
        <taxon>Escherichia</taxon>
    </lineage>
</organism>
<evidence type="ECO:0000313" key="8">
    <source>
        <dbReference type="Proteomes" id="UP000184277"/>
    </source>
</evidence>
<dbReference type="PROSITE" id="PS01124">
    <property type="entry name" value="HTH_ARAC_FAMILY_2"/>
    <property type="match status" value="1"/>
</dbReference>
<dbReference type="InterPro" id="IPR018062">
    <property type="entry name" value="HTH_AraC-typ_CS"/>
</dbReference>